<organism evidence="4 5">
    <name type="scientific">Mycolicibacterium obuense</name>
    <dbReference type="NCBI Taxonomy" id="1807"/>
    <lineage>
        <taxon>Bacteria</taxon>
        <taxon>Bacillati</taxon>
        <taxon>Actinomycetota</taxon>
        <taxon>Actinomycetes</taxon>
        <taxon>Mycobacteriales</taxon>
        <taxon>Mycobacteriaceae</taxon>
        <taxon>Mycolicibacterium</taxon>
    </lineage>
</organism>
<feature type="chain" id="PRO_5038640692" description="DUF305 domain-containing protein" evidence="2">
    <location>
        <begin position="22"/>
        <end position="229"/>
    </location>
</feature>
<evidence type="ECO:0000259" key="3">
    <source>
        <dbReference type="Pfam" id="PF03713"/>
    </source>
</evidence>
<dbReference type="RefSeq" id="WP_048422849.1">
    <property type="nucleotide sequence ID" value="NZ_JYNU01000009.1"/>
</dbReference>
<keyword evidence="2" id="KW-0732">Signal</keyword>
<dbReference type="PROSITE" id="PS51257">
    <property type="entry name" value="PROKAR_LIPOPROTEIN"/>
    <property type="match status" value="1"/>
</dbReference>
<feature type="region of interest" description="Disordered" evidence="1">
    <location>
        <begin position="26"/>
        <end position="51"/>
    </location>
</feature>
<dbReference type="InterPro" id="IPR005183">
    <property type="entry name" value="DUF305_CopM-like"/>
</dbReference>
<accession>A0A0J6YZW3</accession>
<dbReference type="PANTHER" id="PTHR36933:SF1">
    <property type="entry name" value="SLL0788 PROTEIN"/>
    <property type="match status" value="1"/>
</dbReference>
<evidence type="ECO:0000256" key="1">
    <source>
        <dbReference type="SAM" id="MobiDB-lite"/>
    </source>
</evidence>
<dbReference type="PANTHER" id="PTHR36933">
    <property type="entry name" value="SLL0788 PROTEIN"/>
    <property type="match status" value="1"/>
</dbReference>
<dbReference type="Gene3D" id="1.20.1260.10">
    <property type="match status" value="1"/>
</dbReference>
<feature type="domain" description="DUF305" evidence="3">
    <location>
        <begin position="58"/>
        <end position="226"/>
    </location>
</feature>
<feature type="signal peptide" evidence="2">
    <location>
        <begin position="1"/>
        <end position="21"/>
    </location>
</feature>
<proteinExistence type="predicted"/>
<dbReference type="PATRIC" id="fig|1807.14.peg.1833"/>
<dbReference type="Proteomes" id="UP000036313">
    <property type="component" value="Unassembled WGS sequence"/>
</dbReference>
<dbReference type="AlphaFoldDB" id="A0A0J6YZW3"/>
<dbReference type="Pfam" id="PF03713">
    <property type="entry name" value="DUF305"/>
    <property type="match status" value="1"/>
</dbReference>
<evidence type="ECO:0000313" key="4">
    <source>
        <dbReference type="EMBL" id="KMO77916.1"/>
    </source>
</evidence>
<comment type="caution">
    <text evidence="4">The sequence shown here is derived from an EMBL/GenBank/DDBJ whole genome shotgun (WGS) entry which is preliminary data.</text>
</comment>
<protein>
    <recommendedName>
        <fullName evidence="3">DUF305 domain-containing protein</fullName>
    </recommendedName>
</protein>
<reference evidence="4 5" key="1">
    <citation type="journal article" date="2015" name="Genome Biol. Evol.">
        <title>Characterization of Three Mycobacterium spp. with Potential Use in Bioremediation by Genome Sequencing and Comparative Genomics.</title>
        <authorList>
            <person name="Das S."/>
            <person name="Pettersson B.M."/>
            <person name="Behra P.R."/>
            <person name="Ramesh M."/>
            <person name="Dasgupta S."/>
            <person name="Bhattacharya A."/>
            <person name="Kirsebom L.A."/>
        </authorList>
    </citation>
    <scope>NUCLEOTIDE SEQUENCE [LARGE SCALE GENOMIC DNA]</scope>
    <source>
        <strain evidence="4 5">DSM 44075</strain>
    </source>
</reference>
<dbReference type="InterPro" id="IPR012347">
    <property type="entry name" value="Ferritin-like"/>
</dbReference>
<gene>
    <name evidence="4" type="ORF">MOBUDSM44075_01826</name>
</gene>
<sequence precursor="true">MSRTRTVVTGVAALAAVAAIGACSNSETQQSSSSSSTASAAPVQSSSAAPAAAHNQADMMFAQMMIPHHQQAVEMSDMILAKQGIDPRVIDLANQIKAAQGPEIAQMQGWLQQWGMQMSGMPGMPGMSGDSGAPPSDHGGMHGMPGMDDMPGMEGMMSPADMQALQSAQGVEASKLFLAQMIEHHRGAITMAQNEIKNGQSPDAIALATSIETSQQKEIDTMNQILSSL</sequence>
<dbReference type="EMBL" id="JYNU01000009">
    <property type="protein sequence ID" value="KMO77916.1"/>
    <property type="molecule type" value="Genomic_DNA"/>
</dbReference>
<evidence type="ECO:0000256" key="2">
    <source>
        <dbReference type="SAM" id="SignalP"/>
    </source>
</evidence>
<evidence type="ECO:0000313" key="5">
    <source>
        <dbReference type="Proteomes" id="UP000036313"/>
    </source>
</evidence>
<name>A0A0J6YZW3_9MYCO</name>